<evidence type="ECO:0000313" key="12">
    <source>
        <dbReference type="EMBL" id="CAC5434488.1"/>
    </source>
</evidence>
<evidence type="ECO:0000256" key="4">
    <source>
        <dbReference type="ARBA" id="ARBA00022516"/>
    </source>
</evidence>
<name>A0A504XRZ5_LEIDO</name>
<dbReference type="Proteomes" id="UP000601710">
    <property type="component" value="Chromosome 35"/>
</dbReference>
<keyword evidence="7" id="KW-0594">Phospholipid biosynthesis</keyword>
<dbReference type="VEuPathDB" id="TriTrypDB:LDHU3_35.6140"/>
<evidence type="ECO:0000256" key="11">
    <source>
        <dbReference type="ARBA" id="ARBA00024326"/>
    </source>
</evidence>
<evidence type="ECO:0000256" key="9">
    <source>
        <dbReference type="ARBA" id="ARBA00023264"/>
    </source>
</evidence>
<keyword evidence="5" id="KW-0210">Decarboxylase</keyword>
<evidence type="ECO:0000256" key="1">
    <source>
        <dbReference type="ARBA" id="ARBA00001928"/>
    </source>
</evidence>
<gene>
    <name evidence="13" type="ORF">CGC20_14455</name>
    <name evidence="12" type="ORF">LDHU3_35.6140</name>
</gene>
<dbReference type="EMBL" id="LR812655">
    <property type="protein sequence ID" value="CAC5434488.1"/>
    <property type="molecule type" value="Genomic_DNA"/>
</dbReference>
<dbReference type="VEuPathDB" id="TriTrypDB:LdBPK_354660.1"/>
<evidence type="ECO:0000256" key="8">
    <source>
        <dbReference type="ARBA" id="ARBA00023239"/>
    </source>
</evidence>
<reference evidence="13" key="1">
    <citation type="submission" date="2019-02" db="EMBL/GenBank/DDBJ databases">
        <title>FDA dAtabase for Regulatory Grade micrObial Sequences (FDA-ARGOS): Supporting development and validation of Infectious Disease Dx tests.</title>
        <authorList>
            <person name="Duncan R."/>
            <person name="Fisher C."/>
            <person name="Tallon L.J."/>
            <person name="Sadzewicz L."/>
            <person name="Sengamalay N."/>
            <person name="Ott S."/>
            <person name="Godinez A."/>
            <person name="Nagaraj S."/>
            <person name="Nadendla S."/>
            <person name="Sichtig H."/>
        </authorList>
    </citation>
    <scope>NUCLEOTIDE SEQUENCE</scope>
    <source>
        <strain evidence="13">FDAARGOS_360</strain>
    </source>
</reference>
<dbReference type="VEuPathDB" id="TriTrypDB:LdCL_350051700"/>
<dbReference type="AlphaFoldDB" id="A0A504XRZ5"/>
<sequence length="352" mass="39583">MELFRITAPLRFYKSNRGIRLSNPSRRWLYNRLFLGGIGAFGCYLTLRYQLAAWEASRNPEDGNCLCSSDMVDFLRYMPFNLFSNVVGRLVENESVPAWVHNWFAQAVVYWYALDMSESVQKTNFETFQQFYVRDWTPKARPVDAAASVVAPCDGQVLAVNTNVESTSLVQVKGLTYGMRSLLQETPPPLGTDTHRRVAVVLHMRNKDFHHVIAPLSFACEKSIYVPGSLLPTTAAGYHWIPAVLTLNERLVLQGRSSDKARLPVYMALVGSTLTGRITLYMDKRVRTNYLDPPAYAVHSPYASKPVVARGERLATFNWGSSVVLVMDVPKSCKPLKRAGDVVKAGEALFQF</sequence>
<proteinExistence type="predicted"/>
<comment type="pathway">
    <text evidence="11">Phospholipid metabolism; phosphatidylethanolamine biosynthesis.</text>
</comment>
<evidence type="ECO:0000313" key="13">
    <source>
        <dbReference type="EMBL" id="TPP47877.1"/>
    </source>
</evidence>
<dbReference type="UniPathway" id="UPA00558"/>
<evidence type="ECO:0000256" key="6">
    <source>
        <dbReference type="ARBA" id="ARBA00023098"/>
    </source>
</evidence>
<dbReference type="GO" id="GO:0004609">
    <property type="term" value="F:phosphatidylserine decarboxylase activity"/>
    <property type="evidence" value="ECO:0007669"/>
    <property type="project" value="UniProtKB-EC"/>
</dbReference>
<dbReference type="Proteomes" id="UP000318821">
    <property type="component" value="Unassembled WGS sequence"/>
</dbReference>
<organism evidence="13 14">
    <name type="scientific">Leishmania donovani</name>
    <dbReference type="NCBI Taxonomy" id="5661"/>
    <lineage>
        <taxon>Eukaryota</taxon>
        <taxon>Discoba</taxon>
        <taxon>Euglenozoa</taxon>
        <taxon>Kinetoplastea</taxon>
        <taxon>Metakinetoplastina</taxon>
        <taxon>Trypanosomatida</taxon>
        <taxon>Trypanosomatidae</taxon>
        <taxon>Leishmaniinae</taxon>
        <taxon>Leishmania</taxon>
    </lineage>
</organism>
<evidence type="ECO:0000313" key="14">
    <source>
        <dbReference type="Proteomes" id="UP000318821"/>
    </source>
</evidence>
<keyword evidence="8" id="KW-0456">Lyase</keyword>
<accession>A0A504XRZ5</accession>
<reference evidence="14" key="2">
    <citation type="submission" date="2019-02" db="EMBL/GenBank/DDBJ databases">
        <title>FDA dAtabase for Regulatory Grade micrObial Sequences (FDA-ARGOS): Supporting development and validation of Infectious Disease Dx tests.</title>
        <authorList>
            <person name="Duncan R."/>
            <person name="Fisher C."/>
            <person name="Tallon L."/>
            <person name="Sadzewicz L."/>
            <person name="Sengamalay N."/>
            <person name="Ott S."/>
            <person name="Godinez A."/>
            <person name="Nagaraj S."/>
            <person name="Vavikolanu K."/>
            <person name="Vyas G."/>
            <person name="Nadendla S."/>
            <person name="Aluvathingal J."/>
            <person name="Sichtig H."/>
        </authorList>
    </citation>
    <scope>NUCLEOTIDE SEQUENCE [LARGE SCALE GENOMIC DNA]</scope>
    <source>
        <strain evidence="14">FDAARGOS_360</strain>
    </source>
</reference>
<evidence type="ECO:0000256" key="5">
    <source>
        <dbReference type="ARBA" id="ARBA00022793"/>
    </source>
</evidence>
<keyword evidence="10" id="KW-0670">Pyruvate</keyword>
<dbReference type="PANTHER" id="PTHR10067">
    <property type="entry name" value="PHOSPHATIDYLSERINE DECARBOXYLASE"/>
    <property type="match status" value="1"/>
</dbReference>
<evidence type="ECO:0000256" key="3">
    <source>
        <dbReference type="ARBA" id="ARBA00012243"/>
    </source>
</evidence>
<protein>
    <recommendedName>
        <fullName evidence="3">phosphatidylserine decarboxylase</fullName>
        <ecNumber evidence="3">4.1.1.65</ecNumber>
    </recommendedName>
</protein>
<keyword evidence="4" id="KW-0444">Lipid biosynthesis</keyword>
<keyword evidence="6" id="KW-0443">Lipid metabolism</keyword>
<dbReference type="Pfam" id="PF02666">
    <property type="entry name" value="PS_Dcarbxylase"/>
    <property type="match status" value="1"/>
</dbReference>
<dbReference type="GO" id="GO:0006646">
    <property type="term" value="P:phosphatidylethanolamine biosynthetic process"/>
    <property type="evidence" value="ECO:0007669"/>
    <property type="project" value="UniProtKB-UniPathway"/>
</dbReference>
<keyword evidence="9" id="KW-1208">Phospholipid metabolism</keyword>
<dbReference type="EC" id="4.1.1.65" evidence="3"/>
<comment type="cofactor">
    <cofactor evidence="1">
        <name>pyruvate</name>
        <dbReference type="ChEBI" id="CHEBI:15361"/>
    </cofactor>
</comment>
<dbReference type="NCBIfam" id="TIGR00163">
    <property type="entry name" value="PS_decarb"/>
    <property type="match status" value="1"/>
</dbReference>
<dbReference type="PANTHER" id="PTHR10067:SF6">
    <property type="entry name" value="PHOSPHATIDYLSERINE DECARBOXYLASE PROENZYME, MITOCHONDRIAL"/>
    <property type="match status" value="1"/>
</dbReference>
<dbReference type="InterPro" id="IPR003817">
    <property type="entry name" value="PS_Dcarbxylase"/>
</dbReference>
<evidence type="ECO:0000256" key="2">
    <source>
        <dbReference type="ARBA" id="ARBA00005189"/>
    </source>
</evidence>
<dbReference type="InterPro" id="IPR033177">
    <property type="entry name" value="PSD-B"/>
</dbReference>
<dbReference type="SMR" id="A0A504XRZ5"/>
<evidence type="ECO:0000256" key="7">
    <source>
        <dbReference type="ARBA" id="ARBA00023209"/>
    </source>
</evidence>
<dbReference type="GO" id="GO:0005739">
    <property type="term" value="C:mitochondrion"/>
    <property type="evidence" value="ECO:0007669"/>
    <property type="project" value="TreeGrafter"/>
</dbReference>
<dbReference type="EMBL" id="RHLD01000013">
    <property type="protein sequence ID" value="TPP47877.1"/>
    <property type="molecule type" value="Genomic_DNA"/>
</dbReference>
<comment type="pathway">
    <text evidence="2">Lipid metabolism.</text>
</comment>
<evidence type="ECO:0000256" key="10">
    <source>
        <dbReference type="ARBA" id="ARBA00023317"/>
    </source>
</evidence>
<reference evidence="12" key="3">
    <citation type="submission" date="2020-06" db="EMBL/GenBank/DDBJ databases">
        <authorList>
            <person name="Camacho E."/>
            <person name="Gonzalez-de la Fuente S."/>
            <person name="Rastrojo A."/>
            <person name="Peiro-Pastor R."/>
            <person name="Solana JC."/>
            <person name="Tabera L."/>
            <person name="Gamarro F."/>
            <person name="Carrasco-Ramiro F."/>
            <person name="Requena JM."/>
            <person name="Aguado B."/>
        </authorList>
    </citation>
    <scope>NUCLEOTIDE SEQUENCE</scope>
</reference>